<sequence>MPVLAQSWSAELAQECEDQGWVVNGHLGQLHVALKRSLELIIQELKKQLRHWQEITAPQSTQQQVQLDQRNHGSPRVKRPAEEDLHRQYEPMS</sequence>
<dbReference type="Proteomes" id="UP001217918">
    <property type="component" value="Unassembled WGS sequence"/>
</dbReference>
<feature type="compositionally biased region" description="Polar residues" evidence="1">
    <location>
        <begin position="57"/>
        <end position="68"/>
    </location>
</feature>
<organism evidence="2 3">
    <name type="scientific">Phyllachora maydis</name>
    <dbReference type="NCBI Taxonomy" id="1825666"/>
    <lineage>
        <taxon>Eukaryota</taxon>
        <taxon>Fungi</taxon>
        <taxon>Dikarya</taxon>
        <taxon>Ascomycota</taxon>
        <taxon>Pezizomycotina</taxon>
        <taxon>Sordariomycetes</taxon>
        <taxon>Sordariomycetidae</taxon>
        <taxon>Phyllachorales</taxon>
        <taxon>Phyllachoraceae</taxon>
        <taxon>Phyllachora</taxon>
    </lineage>
</organism>
<gene>
    <name evidence="2" type="ORF">P8C59_003192</name>
</gene>
<feature type="compositionally biased region" description="Basic and acidic residues" evidence="1">
    <location>
        <begin position="79"/>
        <end position="93"/>
    </location>
</feature>
<reference evidence="2" key="1">
    <citation type="journal article" date="2023" name="Mol. Plant Microbe Interact.">
        <title>Elucidating the Obligate Nature and Biological Capacity of an Invasive Fungal Corn Pathogen.</title>
        <authorList>
            <person name="MacCready J.S."/>
            <person name="Roggenkamp E.M."/>
            <person name="Gdanetz K."/>
            <person name="Chilvers M.I."/>
        </authorList>
    </citation>
    <scope>NUCLEOTIDE SEQUENCE</scope>
    <source>
        <strain evidence="2">PM02</strain>
    </source>
</reference>
<protein>
    <submittedName>
        <fullName evidence="2">Uncharacterized protein</fullName>
    </submittedName>
</protein>
<name>A0AAD9I0X7_9PEZI</name>
<dbReference type="EMBL" id="JAQQPM010000002">
    <property type="protein sequence ID" value="KAK2068559.1"/>
    <property type="molecule type" value="Genomic_DNA"/>
</dbReference>
<accession>A0AAD9I0X7</accession>
<proteinExistence type="predicted"/>
<evidence type="ECO:0000313" key="3">
    <source>
        <dbReference type="Proteomes" id="UP001217918"/>
    </source>
</evidence>
<comment type="caution">
    <text evidence="2">The sequence shown here is derived from an EMBL/GenBank/DDBJ whole genome shotgun (WGS) entry which is preliminary data.</text>
</comment>
<evidence type="ECO:0000256" key="1">
    <source>
        <dbReference type="SAM" id="MobiDB-lite"/>
    </source>
</evidence>
<keyword evidence="3" id="KW-1185">Reference proteome</keyword>
<evidence type="ECO:0000313" key="2">
    <source>
        <dbReference type="EMBL" id="KAK2068559.1"/>
    </source>
</evidence>
<feature type="region of interest" description="Disordered" evidence="1">
    <location>
        <begin position="57"/>
        <end position="93"/>
    </location>
</feature>
<dbReference type="AlphaFoldDB" id="A0AAD9I0X7"/>